<dbReference type="InterPro" id="IPR036249">
    <property type="entry name" value="Thioredoxin-like_sf"/>
</dbReference>
<feature type="domain" description="Thioredoxin" evidence="6">
    <location>
        <begin position="47"/>
        <end position="211"/>
    </location>
</feature>
<feature type="binding site" evidence="3">
    <location>
        <position position="174"/>
    </location>
    <ligand>
        <name>Cu cation</name>
        <dbReference type="ChEBI" id="CHEBI:23378"/>
    </ligand>
</feature>
<dbReference type="PANTHER" id="PTHR12151:SF25">
    <property type="entry name" value="LINALOOL DEHYDRATASE_ISOMERASE DOMAIN-CONTAINING PROTEIN"/>
    <property type="match status" value="1"/>
</dbReference>
<sequence>MTARTLPAARPWYVSALLAVLAVALLLGGVWLYARLQSPYPYYGTVYTPPQPAARFQGTDGQGRAYAFTPTGHTTALFFGFTHCPDVCPLTLGYLEKAREQLTPEQQRQFQVVFVSLDPARDTPDKIGPYVRYFGTATGVRVPEPALAQLARSYGVSYVKAPLPGQPGEYQINHTSATYLIDAQGQRRLIWDYTQLSDINRVVQDIQQVMQ</sequence>
<evidence type="ECO:0000256" key="2">
    <source>
        <dbReference type="ARBA" id="ARBA00023008"/>
    </source>
</evidence>
<keyword evidence="5" id="KW-1133">Transmembrane helix</keyword>
<keyword evidence="2 3" id="KW-0186">Copper</keyword>
<dbReference type="InterPro" id="IPR013766">
    <property type="entry name" value="Thioredoxin_domain"/>
</dbReference>
<dbReference type="InterPro" id="IPR003782">
    <property type="entry name" value="SCO1/SenC"/>
</dbReference>
<keyword evidence="5" id="KW-0812">Transmembrane</keyword>
<dbReference type="PANTHER" id="PTHR12151">
    <property type="entry name" value="ELECTRON TRANSPORT PROTIN SCO1/SENC FAMILY MEMBER"/>
    <property type="match status" value="1"/>
</dbReference>
<comment type="similarity">
    <text evidence="1">Belongs to the SCO1/2 family.</text>
</comment>
<keyword evidence="3" id="KW-0479">Metal-binding</keyword>
<evidence type="ECO:0000259" key="6">
    <source>
        <dbReference type="PROSITE" id="PS51352"/>
    </source>
</evidence>
<accession>A0AAU7U8N3</accession>
<gene>
    <name evidence="7" type="ORF">ABOD76_14885</name>
</gene>
<dbReference type="GO" id="GO:0046872">
    <property type="term" value="F:metal ion binding"/>
    <property type="evidence" value="ECO:0007669"/>
    <property type="project" value="UniProtKB-KW"/>
</dbReference>
<feature type="transmembrane region" description="Helical" evidence="5">
    <location>
        <begin position="12"/>
        <end position="34"/>
    </location>
</feature>
<evidence type="ECO:0000256" key="5">
    <source>
        <dbReference type="SAM" id="Phobius"/>
    </source>
</evidence>
<feature type="binding site" evidence="3">
    <location>
        <position position="88"/>
    </location>
    <ligand>
        <name>Cu cation</name>
        <dbReference type="ChEBI" id="CHEBI:23378"/>
    </ligand>
</feature>
<evidence type="ECO:0000256" key="3">
    <source>
        <dbReference type="PIRSR" id="PIRSR603782-1"/>
    </source>
</evidence>
<evidence type="ECO:0000256" key="4">
    <source>
        <dbReference type="PIRSR" id="PIRSR603782-2"/>
    </source>
</evidence>
<dbReference type="AlphaFoldDB" id="A0AAU7U8N3"/>
<dbReference type="CDD" id="cd02968">
    <property type="entry name" value="SCO"/>
    <property type="match status" value="1"/>
</dbReference>
<dbReference type="KEGG" id="dsc:ABOD76_14885"/>
<dbReference type="Pfam" id="PF02630">
    <property type="entry name" value="SCO1-SenC"/>
    <property type="match status" value="1"/>
</dbReference>
<feature type="binding site" evidence="3">
    <location>
        <position position="84"/>
    </location>
    <ligand>
        <name>Cu cation</name>
        <dbReference type="ChEBI" id="CHEBI:23378"/>
    </ligand>
</feature>
<dbReference type="RefSeq" id="WP_350242762.1">
    <property type="nucleotide sequence ID" value="NZ_CP158299.1"/>
</dbReference>
<name>A0AAU7U8N3_9DEIO</name>
<keyword evidence="5" id="KW-0472">Membrane</keyword>
<dbReference type="PROSITE" id="PS51352">
    <property type="entry name" value="THIOREDOXIN_2"/>
    <property type="match status" value="1"/>
</dbReference>
<organism evidence="7">
    <name type="scientific">Deinococcus sonorensis KR-87</name>
    <dbReference type="NCBI Taxonomy" id="694439"/>
    <lineage>
        <taxon>Bacteria</taxon>
        <taxon>Thermotogati</taxon>
        <taxon>Deinococcota</taxon>
        <taxon>Deinococci</taxon>
        <taxon>Deinococcales</taxon>
        <taxon>Deinococcaceae</taxon>
        <taxon>Deinococcus</taxon>
    </lineage>
</organism>
<dbReference type="EMBL" id="CP158299">
    <property type="protein sequence ID" value="XBV84725.1"/>
    <property type="molecule type" value="Genomic_DNA"/>
</dbReference>
<dbReference type="Gene3D" id="3.40.30.10">
    <property type="entry name" value="Glutaredoxin"/>
    <property type="match status" value="1"/>
</dbReference>
<keyword evidence="4" id="KW-1015">Disulfide bond</keyword>
<dbReference type="SUPFAM" id="SSF52833">
    <property type="entry name" value="Thioredoxin-like"/>
    <property type="match status" value="1"/>
</dbReference>
<reference evidence="7" key="1">
    <citation type="submission" date="2024-06" db="EMBL/GenBank/DDBJ databases">
        <title>Draft Genome Sequence of Deinococcus sonorensis Type Strain KR-87, a Biofilm Producing Representative of the Genus Deinococcus.</title>
        <authorList>
            <person name="Boren L.S."/>
            <person name="Grosso R.A."/>
            <person name="Hugenberg-Cox A.N."/>
            <person name="Hill J.T.E."/>
            <person name="Albert C.M."/>
            <person name="Tuohy J.M."/>
        </authorList>
    </citation>
    <scope>NUCLEOTIDE SEQUENCE</scope>
    <source>
        <strain evidence="7">KR-87</strain>
    </source>
</reference>
<protein>
    <submittedName>
        <fullName evidence="7">SCO family protein</fullName>
    </submittedName>
</protein>
<evidence type="ECO:0000256" key="1">
    <source>
        <dbReference type="ARBA" id="ARBA00010996"/>
    </source>
</evidence>
<evidence type="ECO:0000313" key="7">
    <source>
        <dbReference type="EMBL" id="XBV84725.1"/>
    </source>
</evidence>
<feature type="disulfide bond" description="Redox-active" evidence="4">
    <location>
        <begin position="84"/>
        <end position="88"/>
    </location>
</feature>
<proteinExistence type="inferred from homology"/>